<accession>A0A171B8U4</accession>
<dbReference type="GO" id="GO:0046872">
    <property type="term" value="F:metal ion binding"/>
    <property type="evidence" value="ECO:0007669"/>
    <property type="project" value="UniProtKB-KW"/>
</dbReference>
<keyword evidence="2" id="KW-0378">Hydrolase</keyword>
<organism evidence="5">
    <name type="scientific">Triatoma infestans</name>
    <name type="common">Assassin bug</name>
    <dbReference type="NCBI Taxonomy" id="30076"/>
    <lineage>
        <taxon>Eukaryota</taxon>
        <taxon>Metazoa</taxon>
        <taxon>Ecdysozoa</taxon>
        <taxon>Arthropoda</taxon>
        <taxon>Hexapoda</taxon>
        <taxon>Insecta</taxon>
        <taxon>Pterygota</taxon>
        <taxon>Neoptera</taxon>
        <taxon>Paraneoptera</taxon>
        <taxon>Hemiptera</taxon>
        <taxon>Heteroptera</taxon>
        <taxon>Panheteroptera</taxon>
        <taxon>Cimicomorpha</taxon>
        <taxon>Reduviidae</taxon>
        <taxon>Triatominae</taxon>
        <taxon>Triatoma</taxon>
    </lineage>
</organism>
<sequence>FTFSLLSTLNCILFCKVFKVLSNWNIMSFCTRNTFKLSRYDAVCLDFDNTLVQYNLTNLFHLHYKYLTTYLIQKKGYKNLQTVMNENDIDFIRKGLFMDFDRGNILNISAKGTILSASHGTKMLNKNEIIDLYGPEMRWSPVDLLIKDKLAINRSIPTAEIYSFLDFTDIPAILVYAKIIDLVDEQNIKDYKPVWSHVIGAVIDMYRLDSEFIKTFHANVSEYVYKCNEEMIGWLQRLKEHCRLMLISS</sequence>
<keyword evidence="3" id="KW-0460">Magnesium</keyword>
<evidence type="ECO:0000313" key="5">
    <source>
        <dbReference type="EMBL" id="JAS02980.1"/>
    </source>
</evidence>
<reference evidence="5" key="2">
    <citation type="journal article" date="2017" name="J. Med. Entomol.">
        <title>Transcriptome Analysis of the Triatoma infestans (Hemiptera: Reduviidae) Integument.</title>
        <authorList>
            <person name="Calderon-Fernandez G.M."/>
            <person name="Moriconi D.E."/>
            <person name="Dulbecco A.B."/>
            <person name="Juarez M.P."/>
        </authorList>
    </citation>
    <scope>NUCLEOTIDE SEQUENCE</scope>
    <source>
        <strain evidence="5">Int1</strain>
        <tissue evidence="5">Integument</tissue>
    </source>
</reference>
<evidence type="ECO:0000256" key="4">
    <source>
        <dbReference type="SAM" id="SignalP"/>
    </source>
</evidence>
<feature type="non-terminal residue" evidence="5">
    <location>
        <position position="249"/>
    </location>
</feature>
<dbReference type="GO" id="GO:0008253">
    <property type="term" value="F:5'-nucleotidase activity"/>
    <property type="evidence" value="ECO:0007669"/>
    <property type="project" value="TreeGrafter"/>
</dbReference>
<reference evidence="5" key="1">
    <citation type="submission" date="2016-04" db="EMBL/GenBank/DDBJ databases">
        <authorList>
            <person name="Calderon-Fernandez G.M.Sr."/>
        </authorList>
    </citation>
    <scope>NUCLEOTIDE SEQUENCE</scope>
    <source>
        <strain evidence="5">Int1</strain>
        <tissue evidence="5">Integument</tissue>
    </source>
</reference>
<dbReference type="EMBL" id="GEMB01000131">
    <property type="protein sequence ID" value="JAS02980.1"/>
    <property type="molecule type" value="Transcribed_RNA"/>
</dbReference>
<dbReference type="SUPFAM" id="SSF56784">
    <property type="entry name" value="HAD-like"/>
    <property type="match status" value="1"/>
</dbReference>
<feature type="signal peptide" evidence="4">
    <location>
        <begin position="1"/>
        <end position="22"/>
    </location>
</feature>
<dbReference type="PANTHER" id="PTHR12103:SF38">
    <property type="entry name" value="5'-NUCLEOTIDASE DOMAIN-CONTAINING PROTEIN 1"/>
    <property type="match status" value="1"/>
</dbReference>
<keyword evidence="4" id="KW-0732">Signal</keyword>
<dbReference type="InterPro" id="IPR008380">
    <property type="entry name" value="HAD-SF_hydro_IG_5-nucl"/>
</dbReference>
<keyword evidence="1" id="KW-0479">Metal-binding</keyword>
<dbReference type="Pfam" id="PF05761">
    <property type="entry name" value="5_nucleotid"/>
    <property type="match status" value="1"/>
</dbReference>
<feature type="non-terminal residue" evidence="5">
    <location>
        <position position="1"/>
    </location>
</feature>
<proteinExistence type="predicted"/>
<evidence type="ECO:0000256" key="2">
    <source>
        <dbReference type="ARBA" id="ARBA00022801"/>
    </source>
</evidence>
<dbReference type="PANTHER" id="PTHR12103">
    <property type="entry name" value="5'-NUCLEOTIDASE DOMAIN-CONTAINING"/>
    <property type="match status" value="1"/>
</dbReference>
<dbReference type="AlphaFoldDB" id="A0A171B8U4"/>
<feature type="chain" id="PRO_5007905381" evidence="4">
    <location>
        <begin position="23"/>
        <end position="249"/>
    </location>
</feature>
<evidence type="ECO:0000256" key="1">
    <source>
        <dbReference type="ARBA" id="ARBA00022723"/>
    </source>
</evidence>
<protein>
    <submittedName>
        <fullName evidence="5">5-nucleotidase domain-containing protein 1</fullName>
    </submittedName>
</protein>
<evidence type="ECO:0000256" key="3">
    <source>
        <dbReference type="ARBA" id="ARBA00022842"/>
    </source>
</evidence>
<name>A0A171B8U4_TRIIF</name>
<dbReference type="InterPro" id="IPR036412">
    <property type="entry name" value="HAD-like_sf"/>
</dbReference>